<dbReference type="AlphaFoldDB" id="A0A4Y2C8C5"/>
<dbReference type="Proteomes" id="UP000499080">
    <property type="component" value="Unassembled WGS sequence"/>
</dbReference>
<evidence type="ECO:0000313" key="2">
    <source>
        <dbReference type="Proteomes" id="UP000499080"/>
    </source>
</evidence>
<accession>A0A4Y2C8C5</accession>
<protein>
    <submittedName>
        <fullName evidence="1">Uncharacterized protein</fullName>
    </submittedName>
</protein>
<organism evidence="1 2">
    <name type="scientific">Araneus ventricosus</name>
    <name type="common">Orbweaver spider</name>
    <name type="synonym">Epeira ventricosa</name>
    <dbReference type="NCBI Taxonomy" id="182803"/>
    <lineage>
        <taxon>Eukaryota</taxon>
        <taxon>Metazoa</taxon>
        <taxon>Ecdysozoa</taxon>
        <taxon>Arthropoda</taxon>
        <taxon>Chelicerata</taxon>
        <taxon>Arachnida</taxon>
        <taxon>Araneae</taxon>
        <taxon>Araneomorphae</taxon>
        <taxon>Entelegynae</taxon>
        <taxon>Araneoidea</taxon>
        <taxon>Araneidae</taxon>
        <taxon>Araneus</taxon>
    </lineage>
</organism>
<proteinExistence type="predicted"/>
<dbReference type="EMBL" id="BGPR01085590">
    <property type="protein sequence ID" value="GBM00116.1"/>
    <property type="molecule type" value="Genomic_DNA"/>
</dbReference>
<gene>
    <name evidence="1" type="ORF">AVEN_111140_1</name>
</gene>
<keyword evidence="2" id="KW-1185">Reference proteome</keyword>
<evidence type="ECO:0000313" key="1">
    <source>
        <dbReference type="EMBL" id="GBM00116.1"/>
    </source>
</evidence>
<comment type="caution">
    <text evidence="1">The sequence shown here is derived from an EMBL/GenBank/DDBJ whole genome shotgun (WGS) entry which is preliminary data.</text>
</comment>
<sequence length="113" mass="12901">MLSLHQNDLHCLSVCVKKITKSSRAGWSGFAAVFTTNMHICIACPSCPCACEEDNLKAQRAGWMDFSMLSLHQNSTSALSVRVHVDNITYWVMMTYFEQRSRAKIRLFLLLHF</sequence>
<name>A0A4Y2C8C5_ARAVE</name>
<reference evidence="1 2" key="1">
    <citation type="journal article" date="2019" name="Sci. Rep.">
        <title>Orb-weaving spider Araneus ventricosus genome elucidates the spidroin gene catalogue.</title>
        <authorList>
            <person name="Kono N."/>
            <person name="Nakamura H."/>
            <person name="Ohtoshi R."/>
            <person name="Moran D.A.P."/>
            <person name="Shinohara A."/>
            <person name="Yoshida Y."/>
            <person name="Fujiwara M."/>
            <person name="Mori M."/>
            <person name="Tomita M."/>
            <person name="Arakawa K."/>
        </authorList>
    </citation>
    <scope>NUCLEOTIDE SEQUENCE [LARGE SCALE GENOMIC DNA]</scope>
</reference>